<evidence type="ECO:0000313" key="2">
    <source>
        <dbReference type="EMBL" id="ABX04897.1"/>
    </source>
</evidence>
<dbReference type="BioCyc" id="HAUR316274:GHYA-2285-MONOMER"/>
<reference evidence="2 3" key="1">
    <citation type="journal article" date="2011" name="Stand. Genomic Sci.">
        <title>Complete genome sequence of the filamentous gliding predatory bacterium Herpetosiphon aurantiacus type strain (114-95(T)).</title>
        <authorList>
            <person name="Kiss H."/>
            <person name="Nett M."/>
            <person name="Domin N."/>
            <person name="Martin K."/>
            <person name="Maresca J.A."/>
            <person name="Copeland A."/>
            <person name="Lapidus A."/>
            <person name="Lucas S."/>
            <person name="Berry K.W."/>
            <person name="Glavina Del Rio T."/>
            <person name="Dalin E."/>
            <person name="Tice H."/>
            <person name="Pitluck S."/>
            <person name="Richardson P."/>
            <person name="Bruce D."/>
            <person name="Goodwin L."/>
            <person name="Han C."/>
            <person name="Detter J.C."/>
            <person name="Schmutz J."/>
            <person name="Brettin T."/>
            <person name="Land M."/>
            <person name="Hauser L."/>
            <person name="Kyrpides N.C."/>
            <person name="Ivanova N."/>
            <person name="Goker M."/>
            <person name="Woyke T."/>
            <person name="Klenk H.P."/>
            <person name="Bryant D.A."/>
        </authorList>
    </citation>
    <scope>NUCLEOTIDE SEQUENCE [LARGE SCALE GENOMIC DNA]</scope>
    <source>
        <strain evidence="3">ATCC 23779 / DSM 785 / 114-95</strain>
    </source>
</reference>
<dbReference type="InterPro" id="IPR019734">
    <property type="entry name" value="TPR_rpt"/>
</dbReference>
<dbReference type="InParanoid" id="A9AXT1"/>
<dbReference type="InterPro" id="IPR053137">
    <property type="entry name" value="NLR-like"/>
</dbReference>
<dbReference type="PANTHER" id="PTHR46082:SF6">
    <property type="entry name" value="AAA+ ATPASE DOMAIN-CONTAINING PROTEIN-RELATED"/>
    <property type="match status" value="1"/>
</dbReference>
<accession>A9AXT1</accession>
<dbReference type="Gene3D" id="1.25.40.10">
    <property type="entry name" value="Tetratricopeptide repeat domain"/>
    <property type="match status" value="2"/>
</dbReference>
<dbReference type="HOGENOM" id="CLU_000288_125_8_0"/>
<organism evidence="2 3">
    <name type="scientific">Herpetosiphon aurantiacus (strain ATCC 23779 / DSM 785 / 114-95)</name>
    <dbReference type="NCBI Taxonomy" id="316274"/>
    <lineage>
        <taxon>Bacteria</taxon>
        <taxon>Bacillati</taxon>
        <taxon>Chloroflexota</taxon>
        <taxon>Chloroflexia</taxon>
        <taxon>Herpetosiphonales</taxon>
        <taxon>Herpetosiphonaceae</taxon>
        <taxon>Herpetosiphon</taxon>
    </lineage>
</organism>
<dbReference type="SUPFAM" id="SSF48452">
    <property type="entry name" value="TPR-like"/>
    <property type="match status" value="4"/>
</dbReference>
<name>A9AXT1_HERA2</name>
<dbReference type="InterPro" id="IPR011990">
    <property type="entry name" value="TPR-like_helical_dom_sf"/>
</dbReference>
<keyword evidence="3" id="KW-1185">Reference proteome</keyword>
<dbReference type="Proteomes" id="UP000000787">
    <property type="component" value="Chromosome"/>
</dbReference>
<dbReference type="InterPro" id="IPR027417">
    <property type="entry name" value="P-loop_NTPase"/>
</dbReference>
<dbReference type="PANTHER" id="PTHR46082">
    <property type="entry name" value="ATP/GTP-BINDING PROTEIN-RELATED"/>
    <property type="match status" value="1"/>
</dbReference>
<dbReference type="SUPFAM" id="SSF52540">
    <property type="entry name" value="P-loop containing nucleoside triphosphate hydrolases"/>
    <property type="match status" value="1"/>
</dbReference>
<dbReference type="AlphaFoldDB" id="A9AXT1"/>
<sequence>MTTLPNAETLQQAEALLAQIPLDRIPAHQRPRADWMLDDQFPISSFVGREDLLKQLAAAMASTTPTMIVPTLAITGMGGIGKTSLALEFAYRYGHYFAGGVYWINADYTPIATTAATILPSVDRLWQKLFPQRDSSQISPEQRLNEIKSFFNSPIPRLLIFDNCEQQWIFESYRPGPQSGCRVLMTSRNAVWSSSNVRAIAIDLLTPAESRQMLQKLAPRVTDAEADDLAKLVGYLPLALHVMGVALGTLEPSLPVANYYQRVQQALVAELETSANTLQNLHRSPTNHQWSVVATVRVSYGLLKRSYQDEAKLRHLLLLLACCAPNAPIPIDLLVRATEQDSATVGGWLYVLRQSGFFDHDPPQLHPLMREAIRIIEAEHYPNAANIMTAALVAEGKDAHEKWQREAMLALVPHLSACHETEKTKQGYTGNVLAIIAQINQRQGNYRQAEQSMREVLEYEIAVYGYEKQEVITTQHNLANILYDQGLYIEALNLFQEILTIEQQILDAEHPHILATKHELARVLQAQGEYAQALELYQTVLASNQRVLGTDHPSTLASQHNIASVFLAQGDYIQAQELYQTVFTIQQRVLGENHPSTLAAQHELARVLVAQGNYVKAQDIFKAVLVINQRNLGTDHPHTLTTQHELARVFLMLGDYDQSLDLFQTVLVINQRVLGAEHPLTLSTQHHLASIFLAQGNYVKAQEVFQAVLPTKQQVLGAEHPDTLATQHNIASIFYSQEAYDQALDISQTVLNIEKQTLGDDHPDTLITQSNIAVCMARQGQYYEAVALFYEIIPKQIRCYGGTTHPKVQASIEIRDAIVAAFWQKEQG</sequence>
<dbReference type="Pfam" id="PF00931">
    <property type="entry name" value="NB-ARC"/>
    <property type="match status" value="1"/>
</dbReference>
<evidence type="ECO:0000259" key="1">
    <source>
        <dbReference type="Pfam" id="PF00931"/>
    </source>
</evidence>
<dbReference type="eggNOG" id="COG3903">
    <property type="taxonomic scope" value="Bacteria"/>
</dbReference>
<dbReference type="EMBL" id="CP000875">
    <property type="protein sequence ID" value="ABX04897.1"/>
    <property type="molecule type" value="Genomic_DNA"/>
</dbReference>
<evidence type="ECO:0000313" key="3">
    <source>
        <dbReference type="Proteomes" id="UP000000787"/>
    </source>
</evidence>
<dbReference type="Gene3D" id="3.40.50.300">
    <property type="entry name" value="P-loop containing nucleotide triphosphate hydrolases"/>
    <property type="match status" value="1"/>
</dbReference>
<dbReference type="KEGG" id="hau:Haur_2257"/>
<dbReference type="GO" id="GO:0043531">
    <property type="term" value="F:ADP binding"/>
    <property type="evidence" value="ECO:0007669"/>
    <property type="project" value="InterPro"/>
</dbReference>
<dbReference type="PRINTS" id="PR00364">
    <property type="entry name" value="DISEASERSIST"/>
</dbReference>
<protein>
    <submittedName>
        <fullName evidence="2">Tetratricopeptide TPR_4</fullName>
    </submittedName>
</protein>
<feature type="domain" description="NB-ARC" evidence="1">
    <location>
        <begin position="71"/>
        <end position="218"/>
    </location>
</feature>
<dbReference type="eggNOG" id="COG0457">
    <property type="taxonomic scope" value="Bacteria"/>
</dbReference>
<dbReference type="Pfam" id="PF13424">
    <property type="entry name" value="TPR_12"/>
    <property type="match status" value="4"/>
</dbReference>
<gene>
    <name evidence="2" type="ordered locus">Haur_2257</name>
</gene>
<dbReference type="STRING" id="316274.Haur_2257"/>
<proteinExistence type="predicted"/>
<dbReference type="InterPro" id="IPR002182">
    <property type="entry name" value="NB-ARC"/>
</dbReference>
<dbReference type="SMART" id="SM00028">
    <property type="entry name" value="TPR"/>
    <property type="match status" value="9"/>
</dbReference>